<protein>
    <submittedName>
        <fullName evidence="3">3-oxoacyl-[acyl-carrier protein] reductase</fullName>
    </submittedName>
</protein>
<dbReference type="GO" id="GO:0030497">
    <property type="term" value="P:fatty acid elongation"/>
    <property type="evidence" value="ECO:0007669"/>
    <property type="project" value="TreeGrafter"/>
</dbReference>
<evidence type="ECO:0000256" key="1">
    <source>
        <dbReference type="ARBA" id="ARBA00006484"/>
    </source>
</evidence>
<dbReference type="Gene3D" id="3.40.50.720">
    <property type="entry name" value="NAD(P)-binding Rossmann-like Domain"/>
    <property type="match status" value="1"/>
</dbReference>
<dbReference type="SUPFAM" id="SSF51735">
    <property type="entry name" value="NAD(P)-binding Rossmann-fold domains"/>
    <property type="match status" value="1"/>
</dbReference>
<name>A0A1I5R5S6_9GAMM</name>
<dbReference type="FunFam" id="3.40.50.720:FF:000084">
    <property type="entry name" value="Short-chain dehydrogenase reductase"/>
    <property type="match status" value="1"/>
</dbReference>
<evidence type="ECO:0000259" key="2">
    <source>
        <dbReference type="SMART" id="SM00822"/>
    </source>
</evidence>
<dbReference type="OrthoDB" id="9806974at2"/>
<comment type="similarity">
    <text evidence="1">Belongs to the short-chain dehydrogenases/reductases (SDR) family.</text>
</comment>
<sequence length="243" mass="25107">MAVAVVTGAGGAIGSAVCRLLAAQGYRVAALDLSEPATLPAGTWFRACDVSARAAVAAAVEEVERELGEIDALVNVAGVVSRGSALDLDEAELQRVLRINVQGTLIPCQLVGRRMADRCRGAIVNIGSVVGKNGGNARPWLDPAEQASAGNVAYGMSKAAVHSLTQFLAKELASRGVRVNAVAPGPIATDMTTTFPETLRALIPLGRMGRAEEVAEAVAFLLSDKAGFISGEILDINGALWCD</sequence>
<dbReference type="InterPro" id="IPR002347">
    <property type="entry name" value="SDR_fam"/>
</dbReference>
<dbReference type="PROSITE" id="PS00061">
    <property type="entry name" value="ADH_SHORT"/>
    <property type="match status" value="1"/>
</dbReference>
<evidence type="ECO:0000313" key="4">
    <source>
        <dbReference type="Proteomes" id="UP000243084"/>
    </source>
</evidence>
<accession>A0A1I5R5S6</accession>
<reference evidence="4" key="1">
    <citation type="submission" date="2016-10" db="EMBL/GenBank/DDBJ databases">
        <authorList>
            <person name="Varghese N."/>
            <person name="Submissions S."/>
        </authorList>
    </citation>
    <scope>NUCLEOTIDE SEQUENCE [LARGE SCALE GENOMIC DNA]</scope>
    <source>
        <strain evidence="4">JCM 18195</strain>
    </source>
</reference>
<dbReference type="InterPro" id="IPR036291">
    <property type="entry name" value="NAD(P)-bd_dom_sf"/>
</dbReference>
<evidence type="ECO:0000313" key="3">
    <source>
        <dbReference type="EMBL" id="SFP53416.1"/>
    </source>
</evidence>
<dbReference type="PANTHER" id="PTHR42760">
    <property type="entry name" value="SHORT-CHAIN DEHYDROGENASES/REDUCTASES FAMILY MEMBER"/>
    <property type="match status" value="1"/>
</dbReference>
<dbReference type="InterPro" id="IPR020904">
    <property type="entry name" value="Sc_DH/Rdtase_CS"/>
</dbReference>
<dbReference type="Pfam" id="PF13561">
    <property type="entry name" value="adh_short_C2"/>
    <property type="match status" value="1"/>
</dbReference>
<dbReference type="Proteomes" id="UP000243084">
    <property type="component" value="Unassembled WGS sequence"/>
</dbReference>
<gene>
    <name evidence="3" type="ORF">SAMN05216229_103155</name>
</gene>
<feature type="domain" description="Ketoreductase" evidence="2">
    <location>
        <begin position="2"/>
        <end position="185"/>
    </location>
</feature>
<dbReference type="PANTHER" id="PTHR42760:SF40">
    <property type="entry name" value="3-OXOACYL-[ACYL-CARRIER-PROTEIN] REDUCTASE, CHLOROPLASTIC"/>
    <property type="match status" value="1"/>
</dbReference>
<dbReference type="GO" id="GO:0016616">
    <property type="term" value="F:oxidoreductase activity, acting on the CH-OH group of donors, NAD or NADP as acceptor"/>
    <property type="evidence" value="ECO:0007669"/>
    <property type="project" value="TreeGrafter"/>
</dbReference>
<dbReference type="InterPro" id="IPR057326">
    <property type="entry name" value="KR_dom"/>
</dbReference>
<proteinExistence type="inferred from homology"/>
<dbReference type="AlphaFoldDB" id="A0A1I5R5S6"/>
<dbReference type="RefSeq" id="WP_092428928.1">
    <property type="nucleotide sequence ID" value="NZ_FOXM01000003.1"/>
</dbReference>
<dbReference type="SMART" id="SM00822">
    <property type="entry name" value="PKS_KR"/>
    <property type="match status" value="1"/>
</dbReference>
<dbReference type="PRINTS" id="PR00081">
    <property type="entry name" value="GDHRDH"/>
</dbReference>
<dbReference type="EMBL" id="FOXM01000003">
    <property type="protein sequence ID" value="SFP53416.1"/>
    <property type="molecule type" value="Genomic_DNA"/>
</dbReference>
<organism evidence="3 4">
    <name type="scientific">Geopseudomonas sagittaria</name>
    <dbReference type="NCBI Taxonomy" id="1135990"/>
    <lineage>
        <taxon>Bacteria</taxon>
        <taxon>Pseudomonadati</taxon>
        <taxon>Pseudomonadota</taxon>
        <taxon>Gammaproteobacteria</taxon>
        <taxon>Pseudomonadales</taxon>
        <taxon>Pseudomonadaceae</taxon>
        <taxon>Geopseudomonas</taxon>
    </lineage>
</organism>
<dbReference type="PRINTS" id="PR00080">
    <property type="entry name" value="SDRFAMILY"/>
</dbReference>
<keyword evidence="4" id="KW-1185">Reference proteome</keyword>